<dbReference type="Proteomes" id="UP000198767">
    <property type="component" value="Unassembled WGS sequence"/>
</dbReference>
<comment type="similarity">
    <text evidence="1 2">Belongs to the phD/YefM antitoxin family.</text>
</comment>
<reference evidence="4 5" key="1">
    <citation type="submission" date="2016-10" db="EMBL/GenBank/DDBJ databases">
        <authorList>
            <person name="de Groot N.N."/>
        </authorList>
    </citation>
    <scope>NUCLEOTIDE SEQUENCE [LARGE SCALE GENOMIC DNA]</scope>
    <source>
        <strain evidence="4 5">U95</strain>
    </source>
</reference>
<organism evidence="4 5">
    <name type="scientific">Epibacterium ulvae</name>
    <dbReference type="NCBI Taxonomy" id="1156985"/>
    <lineage>
        <taxon>Bacteria</taxon>
        <taxon>Pseudomonadati</taxon>
        <taxon>Pseudomonadota</taxon>
        <taxon>Alphaproteobacteria</taxon>
        <taxon>Rhodobacterales</taxon>
        <taxon>Roseobacteraceae</taxon>
        <taxon>Epibacterium</taxon>
    </lineage>
</organism>
<comment type="function">
    <text evidence="2">Antitoxin component of a type II toxin-antitoxin (TA) system.</text>
</comment>
<dbReference type="OrthoDB" id="9802003at2"/>
<proteinExistence type="inferred from homology"/>
<dbReference type="Pfam" id="PF02604">
    <property type="entry name" value="PhdYeFM_antitox"/>
    <property type="match status" value="1"/>
</dbReference>
<dbReference type="Gene3D" id="6.10.250.330">
    <property type="match status" value="1"/>
</dbReference>
<dbReference type="NCBIfam" id="TIGR01552">
    <property type="entry name" value="phd_fam"/>
    <property type="match status" value="1"/>
</dbReference>
<name>A0A1G5QFA9_9RHOB</name>
<accession>A0A1G5QFA9</accession>
<dbReference type="RefSeq" id="WP_090217663.1">
    <property type="nucleotide sequence ID" value="NZ_CANMPF010000018.1"/>
</dbReference>
<keyword evidence="5" id="KW-1185">Reference proteome</keyword>
<evidence type="ECO:0000256" key="2">
    <source>
        <dbReference type="RuleBase" id="RU362080"/>
    </source>
</evidence>
<dbReference type="EMBL" id="FMWG01000004">
    <property type="protein sequence ID" value="SCZ59899.1"/>
    <property type="molecule type" value="Genomic_DNA"/>
</dbReference>
<evidence type="ECO:0000313" key="5">
    <source>
        <dbReference type="Proteomes" id="UP000198767"/>
    </source>
</evidence>
<protein>
    <recommendedName>
        <fullName evidence="2">Antitoxin</fullName>
    </recommendedName>
</protein>
<dbReference type="AlphaFoldDB" id="A0A1G5QFA9"/>
<dbReference type="PANTHER" id="PTHR33713:SF6">
    <property type="entry name" value="ANTITOXIN YEFM"/>
    <property type="match status" value="1"/>
</dbReference>
<sequence>MDVITYTDARASLKDVMDRVIHDSVDVVVTRKKREAVVMMSLDEYNAIQETLHLQRSPENARRLQSSIAQLDAGKGTEREVDL</sequence>
<feature type="region of interest" description="Disordered" evidence="3">
    <location>
        <begin position="55"/>
        <end position="83"/>
    </location>
</feature>
<feature type="compositionally biased region" description="Polar residues" evidence="3">
    <location>
        <begin position="55"/>
        <end position="69"/>
    </location>
</feature>
<dbReference type="Gene3D" id="3.40.1620.10">
    <property type="entry name" value="YefM-like domain"/>
    <property type="match status" value="1"/>
</dbReference>
<dbReference type="PANTHER" id="PTHR33713">
    <property type="entry name" value="ANTITOXIN YAFN-RELATED"/>
    <property type="match status" value="1"/>
</dbReference>
<evidence type="ECO:0000256" key="3">
    <source>
        <dbReference type="SAM" id="MobiDB-lite"/>
    </source>
</evidence>
<gene>
    <name evidence="4" type="ORF">SAMN04488118_1045</name>
</gene>
<evidence type="ECO:0000313" key="4">
    <source>
        <dbReference type="EMBL" id="SCZ59899.1"/>
    </source>
</evidence>
<dbReference type="InterPro" id="IPR051405">
    <property type="entry name" value="phD/YefM_antitoxin"/>
</dbReference>
<evidence type="ECO:0000256" key="1">
    <source>
        <dbReference type="ARBA" id="ARBA00009981"/>
    </source>
</evidence>
<dbReference type="InterPro" id="IPR006442">
    <property type="entry name" value="Antitoxin_Phd/YefM"/>
</dbReference>
<dbReference type="SUPFAM" id="SSF143120">
    <property type="entry name" value="YefM-like"/>
    <property type="match status" value="1"/>
</dbReference>
<dbReference type="InterPro" id="IPR036165">
    <property type="entry name" value="YefM-like_sf"/>
</dbReference>